<dbReference type="GO" id="GO:0006813">
    <property type="term" value="P:potassium ion transport"/>
    <property type="evidence" value="ECO:0007669"/>
    <property type="project" value="InterPro"/>
</dbReference>
<dbReference type="EMBL" id="CP014143">
    <property type="protein sequence ID" value="AOS97585.1"/>
    <property type="molecule type" value="Genomic_DNA"/>
</dbReference>
<dbReference type="PROSITE" id="PS51202">
    <property type="entry name" value="RCK_C"/>
    <property type="match status" value="1"/>
</dbReference>
<gene>
    <name evidence="10" type="primary">aspT</name>
    <name evidence="10" type="ORF">AUP74_02169</name>
</gene>
<dbReference type="AlphaFoldDB" id="A0A1C9W8Z7"/>
<dbReference type="InterPro" id="IPR006512">
    <property type="entry name" value="YidE_YbjL"/>
</dbReference>
<keyword evidence="6 8" id="KW-1133">Transmembrane helix</keyword>
<keyword evidence="3" id="KW-0813">Transport</keyword>
<dbReference type="InterPro" id="IPR006037">
    <property type="entry name" value="RCK_C"/>
</dbReference>
<sequence length="560" mass="57724">MDTIVAYLQANIVLVLFLVIGLGSLVGKLKIGSLALGPTTGILIVGLAFGLLHLTVSPTVKGVAFTLFLFVIGISVGPSLVHLLSTRAAFKYLAMSLFAGVAMAVSVFLVAKAFDLNGIVVGGLSAGAMTTSAVLAAGQDMIAGGAYKLPDGMSLEAASDLMAGAYALTYLFGTFGLILLVKICPRLVGKDIAEEAAKLESDAGANAEMVSASIRAWKVTAPDYIGKTIADLEAGAAKHEAEHGIPTLIEKVLRDGKLLEPSPDLKLKSGDVVAAWATPGILVFGTKVLGEEVTDPKVLSVKLASSELVVTNRKIVGKTLGEFVREHGRGVTVERMARTGNELPVRGDTPIVAGDVLFASGPQRQLDAFAEQVGYVVEDQLKTDLINLGIFLALFGALGTITVTIAGVKLAVLGGAAMGAMLGGVILGWLRSRSPRWGSVAAPAGDALMSLSLGLFIACVAIGAGGTLIELLQTQGPKLILAGAIVTTFCTIATFLFGHFVLRLNVAYNSGATYGAMTGAAPDEFCKDARSSAPAVAYALPSAVSNLIFIVVALVLMTVL</sequence>
<dbReference type="RefSeq" id="WP_069947568.1">
    <property type="nucleotide sequence ID" value="NZ_CP014143.1"/>
</dbReference>
<dbReference type="GO" id="GO:0005886">
    <property type="term" value="C:plasma membrane"/>
    <property type="evidence" value="ECO:0007669"/>
    <property type="project" value="UniProtKB-SubCell"/>
</dbReference>
<dbReference type="GO" id="GO:0008324">
    <property type="term" value="F:monoatomic cation transmembrane transporter activity"/>
    <property type="evidence" value="ECO:0007669"/>
    <property type="project" value="InterPro"/>
</dbReference>
<evidence type="ECO:0000256" key="6">
    <source>
        <dbReference type="ARBA" id="ARBA00022989"/>
    </source>
</evidence>
<evidence type="ECO:0000256" key="3">
    <source>
        <dbReference type="ARBA" id="ARBA00022448"/>
    </source>
</evidence>
<dbReference type="OrthoDB" id="5166626at2"/>
<evidence type="ECO:0000256" key="7">
    <source>
        <dbReference type="ARBA" id="ARBA00023136"/>
    </source>
</evidence>
<keyword evidence="5 8" id="KW-0812">Transmembrane</keyword>
<evidence type="ECO:0000256" key="4">
    <source>
        <dbReference type="ARBA" id="ARBA00022475"/>
    </source>
</evidence>
<name>A0A1C9W8Z7_9GAMM</name>
<proteinExistence type="inferred from homology"/>
<protein>
    <submittedName>
        <fullName evidence="10">Aspartate/alanine antiporter</fullName>
    </submittedName>
</protein>
<feature type="transmembrane region" description="Helical" evidence="8">
    <location>
        <begin position="385"/>
        <end position="403"/>
    </location>
</feature>
<feature type="transmembrane region" description="Helical" evidence="8">
    <location>
        <begin position="6"/>
        <end position="27"/>
    </location>
</feature>
<accession>A0A1C9W8Z7</accession>
<dbReference type="SUPFAM" id="SSF116726">
    <property type="entry name" value="TrkA C-terminal domain-like"/>
    <property type="match status" value="1"/>
</dbReference>
<dbReference type="STRING" id="1769779.AUP74_02169"/>
<dbReference type="Pfam" id="PF06826">
    <property type="entry name" value="Asp-Al_Ex"/>
    <property type="match status" value="2"/>
</dbReference>
<evidence type="ECO:0000259" key="9">
    <source>
        <dbReference type="PROSITE" id="PS51202"/>
    </source>
</evidence>
<dbReference type="Gene3D" id="3.30.70.1450">
    <property type="entry name" value="Regulator of K+ conductance, C-terminal domain"/>
    <property type="match status" value="1"/>
</dbReference>
<feature type="transmembrane region" description="Helical" evidence="8">
    <location>
        <begin position="479"/>
        <end position="502"/>
    </location>
</feature>
<feature type="transmembrane region" description="Helical" evidence="8">
    <location>
        <begin position="158"/>
        <end position="181"/>
    </location>
</feature>
<organism evidence="10 11">
    <name type="scientific">Microbulbifer aggregans</name>
    <dbReference type="NCBI Taxonomy" id="1769779"/>
    <lineage>
        <taxon>Bacteria</taxon>
        <taxon>Pseudomonadati</taxon>
        <taxon>Pseudomonadota</taxon>
        <taxon>Gammaproteobacteria</taxon>
        <taxon>Cellvibrionales</taxon>
        <taxon>Microbulbiferaceae</taxon>
        <taxon>Microbulbifer</taxon>
    </lineage>
</organism>
<feature type="transmembrane region" description="Helical" evidence="8">
    <location>
        <begin position="410"/>
        <end position="430"/>
    </location>
</feature>
<evidence type="ECO:0000256" key="5">
    <source>
        <dbReference type="ARBA" id="ARBA00022692"/>
    </source>
</evidence>
<dbReference type="InterPro" id="IPR050144">
    <property type="entry name" value="AAE_transporter"/>
</dbReference>
<feature type="transmembrane region" description="Helical" evidence="8">
    <location>
        <begin position="34"/>
        <end position="56"/>
    </location>
</feature>
<dbReference type="Pfam" id="PF02080">
    <property type="entry name" value="TrkA_C"/>
    <property type="match status" value="1"/>
</dbReference>
<dbReference type="InterPro" id="IPR036721">
    <property type="entry name" value="RCK_C_sf"/>
</dbReference>
<evidence type="ECO:0000313" key="10">
    <source>
        <dbReference type="EMBL" id="AOS97585.1"/>
    </source>
</evidence>
<evidence type="ECO:0000256" key="1">
    <source>
        <dbReference type="ARBA" id="ARBA00004651"/>
    </source>
</evidence>
<evidence type="ECO:0000256" key="2">
    <source>
        <dbReference type="ARBA" id="ARBA00009854"/>
    </source>
</evidence>
<comment type="similarity">
    <text evidence="2">Belongs to the AAE transporter (TC 2.A.81) family.</text>
</comment>
<feature type="transmembrane region" description="Helical" evidence="8">
    <location>
        <begin position="62"/>
        <end position="85"/>
    </location>
</feature>
<keyword evidence="11" id="KW-1185">Reference proteome</keyword>
<evidence type="ECO:0000256" key="8">
    <source>
        <dbReference type="SAM" id="Phobius"/>
    </source>
</evidence>
<evidence type="ECO:0000313" key="11">
    <source>
        <dbReference type="Proteomes" id="UP000095672"/>
    </source>
</evidence>
<keyword evidence="7 8" id="KW-0472">Membrane</keyword>
<dbReference type="KEGG" id="micc:AUP74_02169"/>
<feature type="transmembrane region" description="Helical" evidence="8">
    <location>
        <begin position="538"/>
        <end position="559"/>
    </location>
</feature>
<feature type="transmembrane region" description="Helical" evidence="8">
    <location>
        <begin position="450"/>
        <end position="472"/>
    </location>
</feature>
<reference evidence="11" key="1">
    <citation type="submission" date="2016-01" db="EMBL/GenBank/DDBJ databases">
        <title>Complete genome sequence of Microbulbifer sp. CCB-MM1, a halophile isolated from Matang Mangrove Forest, Perak.</title>
        <authorList>
            <person name="Moh T.H."/>
            <person name="Dinesh B."/>
            <person name="Lau N.-S."/>
            <person name="Go F."/>
            <person name="Alexander Chong S.-C."/>
        </authorList>
    </citation>
    <scope>NUCLEOTIDE SEQUENCE [LARGE SCALE GENOMIC DNA]</scope>
    <source>
        <strain evidence="11">CCB-MM1</strain>
    </source>
</reference>
<feature type="domain" description="RCK C-terminal" evidence="9">
    <location>
        <begin position="291"/>
        <end position="375"/>
    </location>
</feature>
<feature type="transmembrane region" description="Helical" evidence="8">
    <location>
        <begin position="92"/>
        <end position="111"/>
    </location>
</feature>
<comment type="subcellular location">
    <subcellularLocation>
        <location evidence="1">Cell membrane</location>
        <topology evidence="1">Multi-pass membrane protein</topology>
    </subcellularLocation>
</comment>
<dbReference type="PANTHER" id="PTHR30445:SF9">
    <property type="match status" value="1"/>
</dbReference>
<dbReference type="PANTHER" id="PTHR30445">
    <property type="entry name" value="K(+)_H(+) ANTIPORTER SUBUNIT KHTT"/>
    <property type="match status" value="1"/>
</dbReference>
<keyword evidence="4" id="KW-1003">Cell membrane</keyword>
<dbReference type="Proteomes" id="UP000095672">
    <property type="component" value="Chromosome"/>
</dbReference>